<dbReference type="EMBL" id="CP026520">
    <property type="protein sequence ID" value="QAV18230.1"/>
    <property type="molecule type" value="Genomic_DNA"/>
</dbReference>
<evidence type="ECO:0000313" key="2">
    <source>
        <dbReference type="EMBL" id="MCY9594525.1"/>
    </source>
</evidence>
<name>A0A410WV69_9BACL</name>
<dbReference type="KEGG" id="pchi:PC41400_11360"/>
<gene>
    <name evidence="2" type="ORF">M5X16_01865</name>
    <name evidence="3" type="ORF">PC41400_11360</name>
</gene>
<keyword evidence="1" id="KW-1133">Transmembrane helix</keyword>
<reference evidence="3 4" key="1">
    <citation type="submission" date="2018-01" db="EMBL/GenBank/DDBJ databases">
        <title>The whole genome sequencing and assembly of Paenibacillus chitinolyticus KCCM 41400 strain.</title>
        <authorList>
            <person name="Kim J.-Y."/>
            <person name="Park M.-K."/>
            <person name="Lee Y.-J."/>
            <person name="Yi H."/>
            <person name="Bahn Y.-S."/>
            <person name="Kim J.F."/>
            <person name="Lee D.-W."/>
        </authorList>
    </citation>
    <scope>NUCLEOTIDE SEQUENCE [LARGE SCALE GENOMIC DNA]</scope>
    <source>
        <strain evidence="3 4">KCCM 41400</strain>
    </source>
</reference>
<dbReference type="Proteomes" id="UP001527202">
    <property type="component" value="Unassembled WGS sequence"/>
</dbReference>
<organism evidence="3 4">
    <name type="scientific">Paenibacillus chitinolyticus</name>
    <dbReference type="NCBI Taxonomy" id="79263"/>
    <lineage>
        <taxon>Bacteria</taxon>
        <taxon>Bacillati</taxon>
        <taxon>Bacillota</taxon>
        <taxon>Bacilli</taxon>
        <taxon>Bacillales</taxon>
        <taxon>Paenibacillaceae</taxon>
        <taxon>Paenibacillus</taxon>
    </lineage>
</organism>
<accession>A0A410WV69</accession>
<proteinExistence type="predicted"/>
<keyword evidence="5" id="KW-1185">Reference proteome</keyword>
<evidence type="ECO:0000313" key="5">
    <source>
        <dbReference type="Proteomes" id="UP001527202"/>
    </source>
</evidence>
<feature type="transmembrane region" description="Helical" evidence="1">
    <location>
        <begin position="47"/>
        <end position="67"/>
    </location>
</feature>
<dbReference type="RefSeq" id="WP_042228589.1">
    <property type="nucleotide sequence ID" value="NZ_CP026520.1"/>
</dbReference>
<dbReference type="AlphaFoldDB" id="A0A410WV69"/>
<dbReference type="GeneID" id="95375405"/>
<evidence type="ECO:0000313" key="4">
    <source>
        <dbReference type="Proteomes" id="UP000288943"/>
    </source>
</evidence>
<dbReference type="Proteomes" id="UP000288943">
    <property type="component" value="Chromosome"/>
</dbReference>
<evidence type="ECO:0000256" key="1">
    <source>
        <dbReference type="SAM" id="Phobius"/>
    </source>
</evidence>
<dbReference type="EMBL" id="JAMDMJ010000001">
    <property type="protein sequence ID" value="MCY9594525.1"/>
    <property type="molecule type" value="Genomic_DNA"/>
</dbReference>
<feature type="transmembrane region" description="Helical" evidence="1">
    <location>
        <begin position="7"/>
        <end position="27"/>
    </location>
</feature>
<sequence>MKDKLSRFVAIMLLVIPGVMATYGFLSMKDAFFHQFEAEGYIHWGKFVLGFILFGLGVAFIGGWTFFRDRKRNYVAPRFKAKRRRQ</sequence>
<dbReference type="Pfam" id="PF11118">
    <property type="entry name" value="DUF2627"/>
    <property type="match status" value="1"/>
</dbReference>
<keyword evidence="1" id="KW-0812">Transmembrane</keyword>
<protein>
    <submittedName>
        <fullName evidence="3">DUF2627 domain-containing protein</fullName>
    </submittedName>
</protein>
<dbReference type="InterPro" id="IPR020138">
    <property type="entry name" value="Uncharacterised_YqzF"/>
</dbReference>
<dbReference type="OrthoDB" id="2989757at2"/>
<evidence type="ECO:0000313" key="3">
    <source>
        <dbReference type="EMBL" id="QAV18230.1"/>
    </source>
</evidence>
<keyword evidence="1" id="KW-0472">Membrane</keyword>
<reference evidence="2 5" key="2">
    <citation type="submission" date="2022-05" db="EMBL/GenBank/DDBJ databases">
        <title>Genome Sequencing of Bee-Associated Microbes.</title>
        <authorList>
            <person name="Dunlap C."/>
        </authorList>
    </citation>
    <scope>NUCLEOTIDE SEQUENCE [LARGE SCALE GENOMIC DNA]</scope>
    <source>
        <strain evidence="2 5">NRRL B-23120</strain>
    </source>
</reference>